<evidence type="ECO:0000256" key="4">
    <source>
        <dbReference type="ARBA" id="ARBA00023136"/>
    </source>
</evidence>
<feature type="transmembrane region" description="Helical" evidence="5">
    <location>
        <begin position="46"/>
        <end position="63"/>
    </location>
</feature>
<proteinExistence type="predicted"/>
<reference evidence="6" key="1">
    <citation type="submission" date="2021-08" db="EMBL/GenBank/DDBJ databases">
        <authorList>
            <person name="Stevens D.C."/>
        </authorList>
    </citation>
    <scope>NUCLEOTIDE SEQUENCE</scope>
    <source>
        <strain evidence="6">DSM 53165</strain>
    </source>
</reference>
<dbReference type="InterPro" id="IPR007343">
    <property type="entry name" value="Uncharacterised_pept_Zn_put"/>
</dbReference>
<dbReference type="Pfam" id="PF04228">
    <property type="entry name" value="Zn_peptidase"/>
    <property type="match status" value="1"/>
</dbReference>
<evidence type="ECO:0000313" key="7">
    <source>
        <dbReference type="Proteomes" id="UP001139031"/>
    </source>
</evidence>
<comment type="subcellular location">
    <subcellularLocation>
        <location evidence="1">Membrane</location>
        <topology evidence="1">Single-pass membrane protein</topology>
    </subcellularLocation>
</comment>
<feature type="transmembrane region" description="Helical" evidence="5">
    <location>
        <begin position="21"/>
        <end position="40"/>
    </location>
</feature>
<protein>
    <submittedName>
        <fullName evidence="6">Neutral zinc metallopeptidase</fullName>
    </submittedName>
</protein>
<evidence type="ECO:0000256" key="2">
    <source>
        <dbReference type="ARBA" id="ARBA00022692"/>
    </source>
</evidence>
<keyword evidence="4 5" id="KW-0472">Membrane</keyword>
<gene>
    <name evidence="6" type="ORF">K7C98_13935</name>
</gene>
<evidence type="ECO:0000256" key="1">
    <source>
        <dbReference type="ARBA" id="ARBA00004167"/>
    </source>
</evidence>
<sequence length="298" mass="32292">MRFEKGYRSDDVIDRRGQRSFGRGGGGGGGPLLGLIGVLLRSRFGWIGVILTLALYVMVGRCEQQGAYMAEQRDAPVAPEKADDLSSFVAYALDDVQSSWQARSPIALSGMGPADYRRAKLVLFTDATPTACGHGDAASGPFYCPRDERVYIDLGFYRELRDRLGAPGDFAQAYVIAHEVGHHVQNLLGLSDRVHAASPRQLQGPGGLSVRLELQADCLAGVWARDAELRGKLDPGDIEEAMNAAAAIGDDRLQKMARGTVQPESFSHGSSAQRVKWFRRGHDTHDPASCDTFDATSL</sequence>
<dbReference type="PANTHER" id="PTHR30168">
    <property type="entry name" value="PUTATIVE MEMBRANE PROTEIN YPFJ"/>
    <property type="match status" value="1"/>
</dbReference>
<dbReference type="Proteomes" id="UP001139031">
    <property type="component" value="Unassembled WGS sequence"/>
</dbReference>
<keyword evidence="2 5" id="KW-0812">Transmembrane</keyword>
<dbReference type="PANTHER" id="PTHR30168:SF0">
    <property type="entry name" value="INNER MEMBRANE PROTEIN"/>
    <property type="match status" value="1"/>
</dbReference>
<evidence type="ECO:0000256" key="3">
    <source>
        <dbReference type="ARBA" id="ARBA00022989"/>
    </source>
</evidence>
<evidence type="ECO:0000313" key="6">
    <source>
        <dbReference type="EMBL" id="MBZ5710359.1"/>
    </source>
</evidence>
<comment type="caution">
    <text evidence="6">The sequence shown here is derived from an EMBL/GenBank/DDBJ whole genome shotgun (WGS) entry which is preliminary data.</text>
</comment>
<keyword evidence="3 5" id="KW-1133">Transmembrane helix</keyword>
<name>A0ABS7TQ53_9BACT</name>
<dbReference type="RefSeq" id="WP_224192127.1">
    <property type="nucleotide sequence ID" value="NZ_JAIRAU010000015.1"/>
</dbReference>
<dbReference type="EMBL" id="JAIRAU010000015">
    <property type="protein sequence ID" value="MBZ5710359.1"/>
    <property type="molecule type" value="Genomic_DNA"/>
</dbReference>
<accession>A0ABS7TQ53</accession>
<keyword evidence="7" id="KW-1185">Reference proteome</keyword>
<organism evidence="6 7">
    <name type="scientific">Nannocystis pusilla</name>
    <dbReference type="NCBI Taxonomy" id="889268"/>
    <lineage>
        <taxon>Bacteria</taxon>
        <taxon>Pseudomonadati</taxon>
        <taxon>Myxococcota</taxon>
        <taxon>Polyangia</taxon>
        <taxon>Nannocystales</taxon>
        <taxon>Nannocystaceae</taxon>
        <taxon>Nannocystis</taxon>
    </lineage>
</organism>
<evidence type="ECO:0000256" key="5">
    <source>
        <dbReference type="SAM" id="Phobius"/>
    </source>
</evidence>